<protein>
    <submittedName>
        <fullName evidence="2">DsbA family protein</fullName>
    </submittedName>
</protein>
<evidence type="ECO:0000259" key="1">
    <source>
        <dbReference type="Pfam" id="PF01323"/>
    </source>
</evidence>
<dbReference type="Gene3D" id="1.10.472.60">
    <property type="entry name" value="putative protein disulfide isomerase domain"/>
    <property type="match status" value="1"/>
</dbReference>
<comment type="caution">
    <text evidence="2">The sequence shown here is derived from an EMBL/GenBank/DDBJ whole genome shotgun (WGS) entry which is preliminary data.</text>
</comment>
<dbReference type="AlphaFoldDB" id="A0A923I9Q2"/>
<dbReference type="CDD" id="cd03025">
    <property type="entry name" value="DsbA_FrnE_like"/>
    <property type="match status" value="1"/>
</dbReference>
<dbReference type="PANTHER" id="PTHR13887:SF54">
    <property type="entry name" value="DSBA FAMILY PROTEIN"/>
    <property type="match status" value="1"/>
</dbReference>
<gene>
    <name evidence="2" type="ORF">H8K47_07605</name>
</gene>
<dbReference type="EMBL" id="JACOGG010000006">
    <property type="protein sequence ID" value="MBC3935220.1"/>
    <property type="molecule type" value="Genomic_DNA"/>
</dbReference>
<dbReference type="PANTHER" id="PTHR13887">
    <property type="entry name" value="GLUTATHIONE S-TRANSFERASE KAPPA"/>
    <property type="match status" value="1"/>
</dbReference>
<sequence length="220" mass="24533">MTQEPLQLLYIADPMCSWCYGFGPELEQVLNALPEAELDIMTGGLRAYETEILSAEKRSTIMEHWRQVALVSGLPFSDQAMAQADFVYDTEPACRAVVTAKLVADHLSGRELLQVFRAIQHAFYAEGRDVTKAQVLTEVCVRSINQIGQGADYDQLSFAETLASPVAMATVQEEFRQCQQWGVRGFPALLMVHDEALHMLTSGYTQAEQILETIAQVRQS</sequence>
<dbReference type="Proteomes" id="UP000612361">
    <property type="component" value="Unassembled WGS sequence"/>
</dbReference>
<dbReference type="RefSeq" id="WP_186880801.1">
    <property type="nucleotide sequence ID" value="NZ_JACOGG010000006.1"/>
</dbReference>
<evidence type="ECO:0000313" key="3">
    <source>
        <dbReference type="Proteomes" id="UP000612361"/>
    </source>
</evidence>
<organism evidence="2 3">
    <name type="scientific">Undibacterium rugosum</name>
    <dbReference type="NCBI Taxonomy" id="2762291"/>
    <lineage>
        <taxon>Bacteria</taxon>
        <taxon>Pseudomonadati</taxon>
        <taxon>Pseudomonadota</taxon>
        <taxon>Betaproteobacteria</taxon>
        <taxon>Burkholderiales</taxon>
        <taxon>Oxalobacteraceae</taxon>
        <taxon>Undibacterium</taxon>
    </lineage>
</organism>
<dbReference type="SUPFAM" id="SSF52833">
    <property type="entry name" value="Thioredoxin-like"/>
    <property type="match status" value="1"/>
</dbReference>
<evidence type="ECO:0000313" key="2">
    <source>
        <dbReference type="EMBL" id="MBC3935220.1"/>
    </source>
</evidence>
<dbReference type="Pfam" id="PF01323">
    <property type="entry name" value="DSBA"/>
    <property type="match status" value="1"/>
</dbReference>
<dbReference type="Gene3D" id="3.40.30.10">
    <property type="entry name" value="Glutaredoxin"/>
    <property type="match status" value="1"/>
</dbReference>
<proteinExistence type="predicted"/>
<dbReference type="InterPro" id="IPR001853">
    <property type="entry name" value="DSBA-like_thioredoxin_dom"/>
</dbReference>
<accession>A0A923I9Q2</accession>
<dbReference type="GO" id="GO:0016491">
    <property type="term" value="F:oxidoreductase activity"/>
    <property type="evidence" value="ECO:0007669"/>
    <property type="project" value="InterPro"/>
</dbReference>
<feature type="domain" description="DSBA-like thioredoxin" evidence="1">
    <location>
        <begin position="13"/>
        <end position="200"/>
    </location>
</feature>
<name>A0A923I9Q2_9BURK</name>
<dbReference type="InterPro" id="IPR036249">
    <property type="entry name" value="Thioredoxin-like_sf"/>
</dbReference>
<reference evidence="2" key="1">
    <citation type="submission" date="2020-08" db="EMBL/GenBank/DDBJ databases">
        <title>Novel species isolated from subtropical streams in China.</title>
        <authorList>
            <person name="Lu H."/>
        </authorList>
    </citation>
    <scope>NUCLEOTIDE SEQUENCE</scope>
    <source>
        <strain evidence="2">CY7W</strain>
    </source>
</reference>
<keyword evidence="3" id="KW-1185">Reference proteome</keyword>